<dbReference type="Gene3D" id="3.40.50.300">
    <property type="entry name" value="P-loop containing nucleotide triphosphate hydrolases"/>
    <property type="match status" value="1"/>
</dbReference>
<dbReference type="GO" id="GO:0004386">
    <property type="term" value="F:helicase activity"/>
    <property type="evidence" value="ECO:0007669"/>
    <property type="project" value="UniProtKB-KW"/>
</dbReference>
<dbReference type="SUPFAM" id="SSF52540">
    <property type="entry name" value="P-loop containing nucleoside triphosphate hydrolases"/>
    <property type="match status" value="1"/>
</dbReference>
<keyword evidence="1" id="KW-0547">Nucleotide-binding</keyword>
<name>A0A8S5TUD6_9CAUD</name>
<accession>A0A8S5TUD6</accession>
<organism evidence="1">
    <name type="scientific">Podoviridae sp. ctjev1</name>
    <dbReference type="NCBI Taxonomy" id="2825272"/>
    <lineage>
        <taxon>Viruses</taxon>
        <taxon>Duplodnaviria</taxon>
        <taxon>Heunggongvirae</taxon>
        <taxon>Uroviricota</taxon>
        <taxon>Caudoviricetes</taxon>
    </lineage>
</organism>
<protein>
    <submittedName>
        <fullName evidence="1">Replicative helicase</fullName>
    </submittedName>
</protein>
<keyword evidence="1" id="KW-0067">ATP-binding</keyword>
<evidence type="ECO:0000313" key="1">
    <source>
        <dbReference type="EMBL" id="DAF85825.1"/>
    </source>
</evidence>
<dbReference type="EMBL" id="BK015931">
    <property type="protein sequence ID" value="DAF85825.1"/>
    <property type="molecule type" value="Genomic_DNA"/>
</dbReference>
<keyword evidence="1" id="KW-0347">Helicase</keyword>
<dbReference type="InterPro" id="IPR027417">
    <property type="entry name" value="P-loop_NTPase"/>
</dbReference>
<reference evidence="1" key="1">
    <citation type="journal article" date="2021" name="Proc. Natl. Acad. Sci. U.S.A.">
        <title>A Catalog of Tens of Thousands of Viruses from Human Metagenomes Reveals Hidden Associations with Chronic Diseases.</title>
        <authorList>
            <person name="Tisza M.J."/>
            <person name="Buck C.B."/>
        </authorList>
    </citation>
    <scope>NUCLEOTIDE SEQUENCE</scope>
    <source>
        <strain evidence="1">Ctjev1</strain>
    </source>
</reference>
<keyword evidence="1" id="KW-0378">Hydrolase</keyword>
<sequence length="284" mass="33012">MDNVENQGMTIEDIKAMFDAMADVSLQDHYKKEGDYWKNGVLYCGKCGAPRTYDLKTPEGFVIKHLPVVCNCSKREDLRENQLYLDRKRDFYSNTSLPYKDVQFSKNVFEKIGMPELHNVLVRFCENCVMAPDSKRKTYGLYFSGERGSGKTLSLCALADYLLLKNIPIKAMDIKDILYLDDKSFSRVIYDLCRDYTVLFFDDFINVSLKITEFSVDRLVKIFNMFKNNGTIVVLNCLSGLELMRKQKLFDPLYLCLKRSLNIYEIKMKGKIIDETDQSECLFE</sequence>
<proteinExistence type="predicted"/>